<protein>
    <submittedName>
        <fullName evidence="1">Uncharacterized protein</fullName>
    </submittedName>
</protein>
<organism evidence="1">
    <name type="scientific">Anguilla anguilla</name>
    <name type="common">European freshwater eel</name>
    <name type="synonym">Muraena anguilla</name>
    <dbReference type="NCBI Taxonomy" id="7936"/>
    <lineage>
        <taxon>Eukaryota</taxon>
        <taxon>Metazoa</taxon>
        <taxon>Chordata</taxon>
        <taxon>Craniata</taxon>
        <taxon>Vertebrata</taxon>
        <taxon>Euteleostomi</taxon>
        <taxon>Actinopterygii</taxon>
        <taxon>Neopterygii</taxon>
        <taxon>Teleostei</taxon>
        <taxon>Anguilliformes</taxon>
        <taxon>Anguillidae</taxon>
        <taxon>Anguilla</taxon>
    </lineage>
</organism>
<name>A0A0E9U7F3_ANGAN</name>
<dbReference type="AlphaFoldDB" id="A0A0E9U7F3"/>
<dbReference type="EMBL" id="GBXM01050554">
    <property type="protein sequence ID" value="JAH58023.1"/>
    <property type="molecule type" value="Transcribed_RNA"/>
</dbReference>
<reference evidence="1" key="1">
    <citation type="submission" date="2014-11" db="EMBL/GenBank/DDBJ databases">
        <authorList>
            <person name="Amaro Gonzalez C."/>
        </authorList>
    </citation>
    <scope>NUCLEOTIDE SEQUENCE</scope>
</reference>
<evidence type="ECO:0000313" key="1">
    <source>
        <dbReference type="EMBL" id="JAH61756.1"/>
    </source>
</evidence>
<dbReference type="EMBL" id="GBXM01046821">
    <property type="protein sequence ID" value="JAH61756.1"/>
    <property type="molecule type" value="Transcribed_RNA"/>
</dbReference>
<sequence length="25" mass="3079">MEEQNSKDEFWHLTVIFRLILTDVD</sequence>
<proteinExistence type="predicted"/>
<reference evidence="1" key="2">
    <citation type="journal article" date="2015" name="Fish Shellfish Immunol.">
        <title>Early steps in the European eel (Anguilla anguilla)-Vibrio vulnificus interaction in the gills: Role of the RtxA13 toxin.</title>
        <authorList>
            <person name="Callol A."/>
            <person name="Pajuelo D."/>
            <person name="Ebbesson L."/>
            <person name="Teles M."/>
            <person name="MacKenzie S."/>
            <person name="Amaro C."/>
        </authorList>
    </citation>
    <scope>NUCLEOTIDE SEQUENCE</scope>
</reference>
<accession>A0A0E9U7F3</accession>